<dbReference type="InterPro" id="IPR020991">
    <property type="entry name" value="Connector_podovirus"/>
</dbReference>
<protein>
    <submittedName>
        <fullName evidence="11">Putative head-to-tail joining protein</fullName>
    </submittedName>
</protein>
<evidence type="ECO:0000256" key="10">
    <source>
        <dbReference type="ARBA" id="ARBA00023296"/>
    </source>
</evidence>
<dbReference type="KEGG" id="vg:22109847"/>
<keyword evidence="4" id="KW-1162">Viral penetration into host cytoplasm</keyword>
<dbReference type="EMBL" id="KM199771">
    <property type="protein sequence ID" value="AIK68510.1"/>
    <property type="molecule type" value="Genomic_DNA"/>
</dbReference>
<evidence type="ECO:0000256" key="5">
    <source>
        <dbReference type="ARBA" id="ARBA00022612"/>
    </source>
</evidence>
<name>A0A076YM66_9CAUD</name>
<sequence>MADATDVITAKALYAQLSTDRDPYLKRARRAAELTVPYLFPAEGSSGSTEFVEPNQGLGARGVRFLASKLSMSLFPINAPFFKYEIDDIALQDLTKATDKRGEIEKALSARERAVISEMNGSMFRPVAFEACRQLVVAGNYLIFIPKKGKPRGFRLSSYVVNRDPSGNVLDIIIKEEVARAALSEDIKAKLGAAKAAAEAPRDAKVEVYTKITLDDATNQYIVTQEIDDVEIDGEYSGSYPADKLPWLPLRFTYVEGEDYGRGFVDEYIGDLNSLDVLTEALRDGTVQGAKVVWIVSPNSTVSVVKLSKAENGAFVQGDINAIQPLRLEKANDFAVAERFIQQLTERLSFAFLLNTSVQRKGERVTAEEIRYMAGELDQGLGGVYSLLAEEFQMPVAKLFEIRMEFVRKVPPLPKEITSTTIVTGLDALGRGNDLANLDALIMGLTQVLGENGVNRYLNGAEYIKRRGAALGIDMGGLIRSDEEIAAADQQQQQMAMIQQLGPQAIAQMGGMAKESMKQPPQATTGEQNG</sequence>
<comment type="function">
    <text evidence="1">Forms the portal vertex of the capsid. This portal plays critical roles in head assembly, genome packaging, neck/tail attachment, and genome ejection. The portal protein multimerizes as a single ring-shaped homododecamer arranged around a central channel.</text>
</comment>
<evidence type="ECO:0000256" key="9">
    <source>
        <dbReference type="ARBA" id="ARBA00023219"/>
    </source>
</evidence>
<keyword evidence="10" id="KW-1160">Virus entry into host cell</keyword>
<dbReference type="GO" id="GO:0044423">
    <property type="term" value="C:virion component"/>
    <property type="evidence" value="ECO:0007669"/>
    <property type="project" value="UniProtKB-KW"/>
</dbReference>
<accession>A0A076YM66</accession>
<dbReference type="GO" id="GO:0099002">
    <property type="term" value="P:symbiont genome ejection through host cell envelope, short tail mechanism"/>
    <property type="evidence" value="ECO:0007669"/>
    <property type="project" value="UniProtKB-KW"/>
</dbReference>
<evidence type="ECO:0000313" key="11">
    <source>
        <dbReference type="EMBL" id="AIK68510.1"/>
    </source>
</evidence>
<dbReference type="RefSeq" id="YP_009100087.1">
    <property type="nucleotide sequence ID" value="NC_025431.1"/>
</dbReference>
<evidence type="ECO:0000256" key="3">
    <source>
        <dbReference type="ARBA" id="ARBA00022470"/>
    </source>
</evidence>
<comment type="subcellular location">
    <subcellularLocation>
        <location evidence="2">Virion</location>
    </subcellularLocation>
</comment>
<reference evidence="11 12" key="1">
    <citation type="submission" date="2014-07" db="EMBL/GenBank/DDBJ databases">
        <title>Genomic characterization of two T7-like Mesorhizobium loti phages vB_MloP_Lo5R7ANS and vB_MloP_Cp1R7ANS-C2.</title>
        <authorList>
            <person name="Halmillawewa A.P."/>
            <person name="Perry B."/>
            <person name="Gavard R."/>
            <person name="Yost C.K."/>
            <person name="Hynes M.F."/>
        </authorList>
    </citation>
    <scope>NUCLEOTIDE SEQUENCE [LARGE SCALE GENOMIC DNA]</scope>
</reference>
<keyword evidence="12" id="KW-1185">Reference proteome</keyword>
<evidence type="ECO:0000256" key="6">
    <source>
        <dbReference type="ARBA" id="ARBA00022844"/>
    </source>
</evidence>
<gene>
    <name evidence="11" type="ORF">Lo5R7ANS_40</name>
</gene>
<dbReference type="GeneID" id="22109847"/>
<evidence type="ECO:0000256" key="2">
    <source>
        <dbReference type="ARBA" id="ARBA00004328"/>
    </source>
</evidence>
<keyword evidence="9" id="KW-0231">Viral genome packaging</keyword>
<evidence type="ECO:0000256" key="8">
    <source>
        <dbReference type="ARBA" id="ARBA00023009"/>
    </source>
</evidence>
<evidence type="ECO:0000256" key="1">
    <source>
        <dbReference type="ARBA" id="ARBA00003421"/>
    </source>
</evidence>
<evidence type="ECO:0000256" key="4">
    <source>
        <dbReference type="ARBA" id="ARBA00022595"/>
    </source>
</evidence>
<keyword evidence="6" id="KW-0946">Virion</keyword>
<dbReference type="Pfam" id="PF12236">
    <property type="entry name" value="Head-tail_con"/>
    <property type="match status" value="1"/>
</dbReference>
<keyword evidence="5" id="KW-1188">Viral release from host cell</keyword>
<organism evidence="11 12">
    <name type="scientific">Mesorhizobium phage vB_MloP_Lo5R7ANS</name>
    <dbReference type="NCBI Taxonomy" id="1527771"/>
    <lineage>
        <taxon>Viruses</taxon>
        <taxon>Duplodnaviria</taxon>
        <taxon>Heunggongvirae</taxon>
        <taxon>Uroviricota</taxon>
        <taxon>Caudoviricetes</taxon>
        <taxon>Autographivirales</taxon>
        <taxon>Pairvirus</taxon>
        <taxon>Pairvirus Lo5R7ANS</taxon>
    </lineage>
</organism>
<dbReference type="OrthoDB" id="5112at10239"/>
<proteinExistence type="predicted"/>
<dbReference type="Proteomes" id="UP000201609">
    <property type="component" value="Segment"/>
</dbReference>
<keyword evidence="3" id="KW-1244">Viral short tail ejection system</keyword>
<evidence type="ECO:0000256" key="7">
    <source>
        <dbReference type="ARBA" id="ARBA00022950"/>
    </source>
</evidence>
<keyword evidence="7" id="KW-0118">Viral capsid assembly</keyword>
<evidence type="ECO:0000313" key="12">
    <source>
        <dbReference type="Proteomes" id="UP000201609"/>
    </source>
</evidence>
<keyword evidence="8" id="KW-1171">Viral genome ejection through host cell envelope</keyword>